<proteinExistence type="predicted"/>
<accession>A0AA42C0A1</accession>
<name>A0AA42C0A1_9MYCO</name>
<evidence type="ECO:0000313" key="2">
    <source>
        <dbReference type="Proteomes" id="UP001141650"/>
    </source>
</evidence>
<comment type="caution">
    <text evidence="1">The sequence shown here is derived from an EMBL/GenBank/DDBJ whole genome shotgun (WGS) entry which is preliminary data.</text>
</comment>
<gene>
    <name evidence="1" type="ORF">H7K38_23405</name>
</gene>
<sequence length="102" mass="11040">MSSAHLMIPLPLAEMLYATLGPLAETLAAENHPWAALAERVLEAYKTGRNDQLVAMYGQGVIPEISKVTQQVADAVCGVVAEMADEEMDFAMWAGEFDARAE</sequence>
<protein>
    <submittedName>
        <fullName evidence="1">Uncharacterized protein</fullName>
    </submittedName>
</protein>
<dbReference type="EMBL" id="JACKVH010000022">
    <property type="protein sequence ID" value="MCV7381580.1"/>
    <property type="molecule type" value="Genomic_DNA"/>
</dbReference>
<organism evidence="1 2">
    <name type="scientific">Mycobacterium alsense</name>
    <dbReference type="NCBI Taxonomy" id="324058"/>
    <lineage>
        <taxon>Bacteria</taxon>
        <taxon>Bacillati</taxon>
        <taxon>Actinomycetota</taxon>
        <taxon>Actinomycetes</taxon>
        <taxon>Mycobacteriales</taxon>
        <taxon>Mycobacteriaceae</taxon>
        <taxon>Mycobacterium</taxon>
    </lineage>
</organism>
<reference evidence="1" key="1">
    <citation type="submission" date="2020-07" db="EMBL/GenBank/DDBJ databases">
        <authorList>
            <person name="Pettersson B.M.F."/>
            <person name="Behra P.R.K."/>
            <person name="Ramesh M."/>
            <person name="Das S."/>
            <person name="Dasgupta S."/>
            <person name="Kirsebom L.A."/>
        </authorList>
    </citation>
    <scope>NUCLEOTIDE SEQUENCE</scope>
    <source>
        <strain evidence="1">CCUG 55640</strain>
    </source>
</reference>
<dbReference type="AlphaFoldDB" id="A0AA42C0A1"/>
<dbReference type="RefSeq" id="WP_142276573.1">
    <property type="nucleotide sequence ID" value="NZ_JACKVH010000022.1"/>
</dbReference>
<dbReference type="Proteomes" id="UP001141650">
    <property type="component" value="Unassembled WGS sequence"/>
</dbReference>
<reference evidence="1" key="2">
    <citation type="journal article" date="2022" name="BMC Genomics">
        <title>Comparative genome analysis of mycobacteria focusing on tRNA and non-coding RNA.</title>
        <authorList>
            <person name="Behra P.R.K."/>
            <person name="Pettersson B.M.F."/>
            <person name="Ramesh M."/>
            <person name="Das S."/>
            <person name="Dasgupta S."/>
            <person name="Kirsebom L.A."/>
        </authorList>
    </citation>
    <scope>NUCLEOTIDE SEQUENCE</scope>
    <source>
        <strain evidence="1">CCUG 55640</strain>
    </source>
</reference>
<evidence type="ECO:0000313" key="1">
    <source>
        <dbReference type="EMBL" id="MCV7381580.1"/>
    </source>
</evidence>